<evidence type="ECO:0000313" key="2">
    <source>
        <dbReference type="EMBL" id="AUG87693.1"/>
    </source>
</evidence>
<organism evidence="2 3">
    <name type="scientific">Vibrio phage VEN</name>
    <dbReference type="NCBI Taxonomy" id="2059879"/>
    <lineage>
        <taxon>Viruses</taxon>
        <taxon>Duplodnaviria</taxon>
        <taxon>Heunggongvirae</taxon>
        <taxon>Uroviricota</taxon>
        <taxon>Caudoviricetes</taxon>
        <taxon>Autographivirales</taxon>
        <taxon>Autosignataviridae</taxon>
        <taxon>Colwellvirinae</taxon>
        <taxon>Trungvirus</taxon>
        <taxon>Trungvirus VEN</taxon>
    </lineage>
</organism>
<keyword evidence="3" id="KW-1185">Reference proteome</keyword>
<name>A0A2H5BN09_9CAUD</name>
<dbReference type="RefSeq" id="YP_009796699.1">
    <property type="nucleotide sequence ID" value="NC_047903.1"/>
</dbReference>
<accession>A0A2H5BN09</accession>
<dbReference type="EMBL" id="MG545917">
    <property type="protein sequence ID" value="AUG87693.1"/>
    <property type="molecule type" value="Genomic_DNA"/>
</dbReference>
<evidence type="ECO:0000313" key="3">
    <source>
        <dbReference type="Proteomes" id="UP000241061"/>
    </source>
</evidence>
<reference evidence="2 3" key="1">
    <citation type="submission" date="2017-11" db="EMBL/GenBank/DDBJ databases">
        <authorList>
            <person name="Han C.G."/>
        </authorList>
    </citation>
    <scope>NUCLEOTIDE SEQUENCE [LARGE SCALE GENOMIC DNA]</scope>
</reference>
<proteinExistence type="predicted"/>
<sequence>MASTPDIPEAVPPAPKPERKVDVEPEDVQIGASDSADTTSQGKRQLKRPRSAAGTGLQV</sequence>
<feature type="region of interest" description="Disordered" evidence="1">
    <location>
        <begin position="1"/>
        <end position="59"/>
    </location>
</feature>
<protein>
    <submittedName>
        <fullName evidence="2">Uncharacterized protein</fullName>
    </submittedName>
</protein>
<dbReference type="Proteomes" id="UP000241061">
    <property type="component" value="Segment"/>
</dbReference>
<dbReference type="KEGG" id="vg:54987090"/>
<dbReference type="GeneID" id="54987090"/>
<evidence type="ECO:0000256" key="1">
    <source>
        <dbReference type="SAM" id="MobiDB-lite"/>
    </source>
</evidence>